<organism evidence="1 2">
    <name type="scientific">Aquimarina aggregata</name>
    <dbReference type="NCBI Taxonomy" id="1642818"/>
    <lineage>
        <taxon>Bacteria</taxon>
        <taxon>Pseudomonadati</taxon>
        <taxon>Bacteroidota</taxon>
        <taxon>Flavobacteriia</taxon>
        <taxon>Flavobacteriales</taxon>
        <taxon>Flavobacteriaceae</taxon>
        <taxon>Aquimarina</taxon>
    </lineage>
</organism>
<dbReference type="STRING" id="1642818.AWE51_05600"/>
<dbReference type="OrthoDB" id="9805802at2"/>
<evidence type="ECO:0000313" key="1">
    <source>
        <dbReference type="EMBL" id="KZS40425.1"/>
    </source>
</evidence>
<sequence length="268" mass="31297">MIYINLENAPPSPEWIKKADDVTAKLVAEGDSEKRNEIIEKNAKIWGELKDHLSKLSHDKCWYTESKNAGGYCHVDHFRPKKKAIDENGDDKGGYWWLAFDWMNYRFSSPASNTKKNAYFHVTKNKAVKYGDNINKEHYMLLDPIKFTDPDLLAFDNEGMAQPKSPNKNTIDYKRACYSILRLNLNYYKIVEQRKDYYRKATNKIFKIKNLLKLQDVNLDYDREIEIGDLMKELWEMCCRNSEYSAAVKYCLKSTGEDWAIGIVNKAA</sequence>
<dbReference type="AlphaFoldDB" id="A0A163ABV0"/>
<dbReference type="EMBL" id="LQRT01000013">
    <property type="protein sequence ID" value="KZS40425.1"/>
    <property type="molecule type" value="Genomic_DNA"/>
</dbReference>
<gene>
    <name evidence="1" type="ORF">AWE51_05600</name>
</gene>
<protein>
    <recommendedName>
        <fullName evidence="3">TIGR02646 family protein</fullName>
    </recommendedName>
</protein>
<dbReference type="Proteomes" id="UP000076715">
    <property type="component" value="Unassembled WGS sequence"/>
</dbReference>
<dbReference type="RefSeq" id="WP_066313953.1">
    <property type="nucleotide sequence ID" value="NZ_LQRT01000013.1"/>
</dbReference>
<evidence type="ECO:0000313" key="2">
    <source>
        <dbReference type="Proteomes" id="UP000076715"/>
    </source>
</evidence>
<keyword evidence="2" id="KW-1185">Reference proteome</keyword>
<proteinExistence type="predicted"/>
<accession>A0A163ABV0</accession>
<evidence type="ECO:0008006" key="3">
    <source>
        <dbReference type="Google" id="ProtNLM"/>
    </source>
</evidence>
<reference evidence="1 2" key="1">
    <citation type="submission" date="2016-01" db="EMBL/GenBank/DDBJ databases">
        <title>The draft genome sequence of Aquimarina sp. RZW4-3-2.</title>
        <authorList>
            <person name="Wang Y."/>
        </authorList>
    </citation>
    <scope>NUCLEOTIDE SEQUENCE [LARGE SCALE GENOMIC DNA]</scope>
    <source>
        <strain evidence="1 2">RZW4-3-2</strain>
    </source>
</reference>
<comment type="caution">
    <text evidence="1">The sequence shown here is derived from an EMBL/GenBank/DDBJ whole genome shotgun (WGS) entry which is preliminary data.</text>
</comment>
<name>A0A163ABV0_9FLAO</name>